<evidence type="ECO:0000256" key="8">
    <source>
        <dbReference type="ARBA" id="ARBA00022989"/>
    </source>
</evidence>
<comment type="function">
    <text evidence="10">Inner membrane component of the type II secretion system required for the energy-dependent secretion of extracellular factors such as proteases and toxins from the periplasm.</text>
</comment>
<keyword evidence="13" id="KW-1185">Reference proteome</keyword>
<keyword evidence="8 11" id="KW-1133">Transmembrane helix</keyword>
<comment type="subcellular location">
    <subcellularLocation>
        <location evidence="1">Cell inner membrane</location>
        <topology evidence="1">Single-pass membrane protein</topology>
    </subcellularLocation>
</comment>
<evidence type="ECO:0000313" key="13">
    <source>
        <dbReference type="Proteomes" id="UP000180253"/>
    </source>
</evidence>
<evidence type="ECO:0000256" key="7">
    <source>
        <dbReference type="ARBA" id="ARBA00022927"/>
    </source>
</evidence>
<dbReference type="InterPro" id="IPR007690">
    <property type="entry name" value="T2SS_GspM"/>
</dbReference>
<keyword evidence="7 10" id="KW-0653">Protein transport</keyword>
<organism evidence="12 13">
    <name type="scientific">Pseudoalteromonas byunsanensis</name>
    <dbReference type="NCBI Taxonomy" id="327939"/>
    <lineage>
        <taxon>Bacteria</taxon>
        <taxon>Pseudomonadati</taxon>
        <taxon>Pseudomonadota</taxon>
        <taxon>Gammaproteobacteria</taxon>
        <taxon>Alteromonadales</taxon>
        <taxon>Pseudoalteromonadaceae</taxon>
        <taxon>Pseudoalteromonas</taxon>
    </lineage>
</organism>
<dbReference type="Pfam" id="PF04612">
    <property type="entry name" value="T2SSM"/>
    <property type="match status" value="1"/>
</dbReference>
<dbReference type="RefSeq" id="WP_070989568.1">
    <property type="nucleotide sequence ID" value="NZ_CBCSHD010000017.1"/>
</dbReference>
<reference evidence="12 13" key="1">
    <citation type="submission" date="2016-10" db="EMBL/GenBank/DDBJ databases">
        <title>Pseudoalteromonas amylolytica sp. nov., isolated from the surface seawater.</title>
        <authorList>
            <person name="Wu Y.-H."/>
            <person name="Cheng H."/>
            <person name="Jin X.-B."/>
            <person name="Wang C.-S."/>
            <person name="Xu X.-W."/>
        </authorList>
    </citation>
    <scope>NUCLEOTIDE SEQUENCE [LARGE SCALE GENOMIC DNA]</scope>
    <source>
        <strain evidence="12 13">JCM 12483</strain>
    </source>
</reference>
<dbReference type="Proteomes" id="UP000180253">
    <property type="component" value="Unassembled WGS sequence"/>
</dbReference>
<dbReference type="SUPFAM" id="SSF103054">
    <property type="entry name" value="General secretion pathway protein M, EpsM"/>
    <property type="match status" value="1"/>
</dbReference>
<keyword evidence="9 10" id="KW-0472">Membrane</keyword>
<dbReference type="GO" id="GO:0005886">
    <property type="term" value="C:plasma membrane"/>
    <property type="evidence" value="ECO:0007669"/>
    <property type="project" value="UniProtKB-SubCell"/>
</dbReference>
<evidence type="ECO:0000256" key="11">
    <source>
        <dbReference type="SAM" id="Phobius"/>
    </source>
</evidence>
<evidence type="ECO:0000256" key="1">
    <source>
        <dbReference type="ARBA" id="ARBA00004377"/>
    </source>
</evidence>
<accession>A0A1S1NEA4</accession>
<gene>
    <name evidence="12" type="ORF">BIW53_00435</name>
</gene>
<dbReference type="GO" id="GO:0015627">
    <property type="term" value="C:type II protein secretion system complex"/>
    <property type="evidence" value="ECO:0007669"/>
    <property type="project" value="InterPro"/>
</dbReference>
<evidence type="ECO:0000256" key="4">
    <source>
        <dbReference type="ARBA" id="ARBA00022475"/>
    </source>
</evidence>
<dbReference type="InterPro" id="IPR023229">
    <property type="entry name" value="T2SS_M_periplasmic_sf"/>
</dbReference>
<keyword evidence="3 10" id="KW-0813">Transport</keyword>
<evidence type="ECO:0000256" key="3">
    <source>
        <dbReference type="ARBA" id="ARBA00022448"/>
    </source>
</evidence>
<dbReference type="STRING" id="327939.BIW53_00435"/>
<evidence type="ECO:0000256" key="10">
    <source>
        <dbReference type="PIRNR" id="PIRNR006291"/>
    </source>
</evidence>
<dbReference type="EMBL" id="MNAN01000007">
    <property type="protein sequence ID" value="OHU97877.1"/>
    <property type="molecule type" value="Genomic_DNA"/>
</dbReference>
<keyword evidence="6 11" id="KW-0812">Transmembrane</keyword>
<dbReference type="Gene3D" id="3.30.1360.100">
    <property type="entry name" value="General secretion pathway protein M, EpsM"/>
    <property type="match status" value="1"/>
</dbReference>
<dbReference type="AlphaFoldDB" id="A0A1S1NEA4"/>
<proteinExistence type="inferred from homology"/>
<evidence type="ECO:0000313" key="12">
    <source>
        <dbReference type="EMBL" id="OHU97877.1"/>
    </source>
</evidence>
<evidence type="ECO:0000256" key="5">
    <source>
        <dbReference type="ARBA" id="ARBA00022519"/>
    </source>
</evidence>
<name>A0A1S1NEA4_9GAMM</name>
<sequence length="158" mass="17770">MKQQALKYWQSLKDQEQKLLIVAAVIFAIFVLVMGIFRPLSAAVEDAERDKLRQQELAAWVSSSMDKLKSSAPGAKPMQAGNLSALVNRTRNQYQINISKMQPSDQALRLTIDSVEFNKLIAWLDELSNKYGVKIDSLDLAQDSSPGYVRVSRLLLEN</sequence>
<protein>
    <recommendedName>
        <fullName evidence="10">Type II secretion system protein M</fullName>
        <shortName evidence="10">T2SS protein M</shortName>
    </recommendedName>
    <alternativeName>
        <fullName evidence="10">General secretion pathway protein M</fullName>
    </alternativeName>
</protein>
<evidence type="ECO:0000256" key="2">
    <source>
        <dbReference type="ARBA" id="ARBA00010637"/>
    </source>
</evidence>
<comment type="similarity">
    <text evidence="2 10">Belongs to the GSP M family.</text>
</comment>
<dbReference type="OrthoDB" id="6624834at2"/>
<evidence type="ECO:0000256" key="9">
    <source>
        <dbReference type="ARBA" id="ARBA00023136"/>
    </source>
</evidence>
<dbReference type="GO" id="GO:0015628">
    <property type="term" value="P:protein secretion by the type II secretion system"/>
    <property type="evidence" value="ECO:0007669"/>
    <property type="project" value="InterPro"/>
</dbReference>
<evidence type="ECO:0000256" key="6">
    <source>
        <dbReference type="ARBA" id="ARBA00022692"/>
    </source>
</evidence>
<dbReference type="PIRSF" id="PIRSF006291">
    <property type="entry name" value="GspM"/>
    <property type="match status" value="1"/>
</dbReference>
<keyword evidence="5 10" id="KW-0997">Cell inner membrane</keyword>
<keyword evidence="4 10" id="KW-1003">Cell membrane</keyword>
<feature type="transmembrane region" description="Helical" evidence="11">
    <location>
        <begin position="20"/>
        <end position="40"/>
    </location>
</feature>
<comment type="caution">
    <text evidence="12">The sequence shown here is derived from an EMBL/GenBank/DDBJ whole genome shotgun (WGS) entry which is preliminary data.</text>
</comment>